<dbReference type="AlphaFoldDB" id="A0A1H3NQM7"/>
<name>A0A1H3NQM7_9PSEU</name>
<dbReference type="OrthoDB" id="3685619at2"/>
<dbReference type="EMBL" id="FNON01000007">
    <property type="protein sequence ID" value="SDY91108.1"/>
    <property type="molecule type" value="Genomic_DNA"/>
</dbReference>
<keyword evidence="1" id="KW-1133">Transmembrane helix</keyword>
<organism evidence="3 4">
    <name type="scientific">Amycolatopsis xylanica</name>
    <dbReference type="NCBI Taxonomy" id="589385"/>
    <lineage>
        <taxon>Bacteria</taxon>
        <taxon>Bacillati</taxon>
        <taxon>Actinomycetota</taxon>
        <taxon>Actinomycetes</taxon>
        <taxon>Pseudonocardiales</taxon>
        <taxon>Pseudonocardiaceae</taxon>
        <taxon>Amycolatopsis</taxon>
    </lineage>
</organism>
<proteinExistence type="predicted"/>
<feature type="transmembrane region" description="Helical" evidence="1">
    <location>
        <begin position="104"/>
        <end position="130"/>
    </location>
</feature>
<evidence type="ECO:0000313" key="4">
    <source>
        <dbReference type="Proteomes" id="UP000199515"/>
    </source>
</evidence>
<sequence>MITGLLTTLEVATVVGLWTAGLIRVPSAIRSRRARLWAATLFLEALSMTFAQPAIGRWVNAFTGVPNVESLLKHGLTALFDAAILHIMLVVVGRDSRVNRRRVLISALVTVTAMTVLFGFATSSAGAYFLPKTVSFSPLISYWLVYLSYVCAISTIAMWVFWRYNLRAGSRLLRISLKLITVCFVAGIAYAVLRTVLLFYPETPIVAAMRLIMYIGLLAFVAGSILSAYPDYAQTARSYCALWTLYPLWRAVYEAVPHIALITPRGRVRELAFGSLNLRLYRRVIEIRDGLITLRDYLPASVLDQARARAGGRNALATACSVAVACRLKLRGAEPCDDPATDLFNGAELPDRAAEIQWLCEVSRAYGSAAVREFAAAESGQAQGVVSGTAG</sequence>
<protein>
    <recommendedName>
        <fullName evidence="2">DUF6545 domain-containing protein</fullName>
    </recommendedName>
</protein>
<gene>
    <name evidence="3" type="ORF">SAMN05421504_107411</name>
</gene>
<reference evidence="3 4" key="1">
    <citation type="submission" date="2016-10" db="EMBL/GenBank/DDBJ databases">
        <authorList>
            <person name="de Groot N.N."/>
        </authorList>
    </citation>
    <scope>NUCLEOTIDE SEQUENCE [LARGE SCALE GENOMIC DNA]</scope>
    <source>
        <strain evidence="3 4">CPCC 202699</strain>
    </source>
</reference>
<feature type="transmembrane region" description="Helical" evidence="1">
    <location>
        <begin position="36"/>
        <end position="55"/>
    </location>
</feature>
<feature type="transmembrane region" description="Helical" evidence="1">
    <location>
        <begin position="75"/>
        <end position="92"/>
    </location>
</feature>
<dbReference type="STRING" id="589385.SAMN05421504_107411"/>
<dbReference type="Proteomes" id="UP000199515">
    <property type="component" value="Unassembled WGS sequence"/>
</dbReference>
<feature type="domain" description="DUF6545" evidence="2">
    <location>
        <begin position="237"/>
        <end position="367"/>
    </location>
</feature>
<accession>A0A1H3NQM7</accession>
<dbReference type="RefSeq" id="WP_091294970.1">
    <property type="nucleotide sequence ID" value="NZ_FNON01000007.1"/>
</dbReference>
<feature type="transmembrane region" description="Helical" evidence="1">
    <location>
        <begin position="142"/>
        <end position="164"/>
    </location>
</feature>
<dbReference type="Pfam" id="PF20182">
    <property type="entry name" value="DUF6545"/>
    <property type="match status" value="1"/>
</dbReference>
<evidence type="ECO:0000256" key="1">
    <source>
        <dbReference type="SAM" id="Phobius"/>
    </source>
</evidence>
<feature type="transmembrane region" description="Helical" evidence="1">
    <location>
        <begin position="6"/>
        <end position="24"/>
    </location>
</feature>
<keyword evidence="1" id="KW-0812">Transmembrane</keyword>
<dbReference type="InterPro" id="IPR046675">
    <property type="entry name" value="DUF6545"/>
</dbReference>
<feature type="transmembrane region" description="Helical" evidence="1">
    <location>
        <begin position="211"/>
        <end position="229"/>
    </location>
</feature>
<evidence type="ECO:0000313" key="3">
    <source>
        <dbReference type="EMBL" id="SDY91108.1"/>
    </source>
</evidence>
<evidence type="ECO:0000259" key="2">
    <source>
        <dbReference type="Pfam" id="PF20182"/>
    </source>
</evidence>
<keyword evidence="1" id="KW-0472">Membrane</keyword>
<dbReference type="NCBIfam" id="NF042915">
    <property type="entry name" value="MAB_1171c_fam"/>
    <property type="match status" value="1"/>
</dbReference>
<keyword evidence="4" id="KW-1185">Reference proteome</keyword>
<feature type="transmembrane region" description="Helical" evidence="1">
    <location>
        <begin position="176"/>
        <end position="199"/>
    </location>
</feature>
<dbReference type="InterPro" id="IPR050039">
    <property type="entry name" value="MAB_1171c-like"/>
</dbReference>